<name>A0A413IE42_9BACT</name>
<protein>
    <submittedName>
        <fullName evidence="1">Uncharacterized protein</fullName>
    </submittedName>
</protein>
<sequence>MKIRYYILFFLSLFLYMGKINAENILRYKSITICANQVNGRNHLFLIQNGDTTELVKPVLQYYLNNQMVTENLSYSPTIKILKGTNGDVIQIWAEHKDGGLPVYDALYSMTGELLAVCYGLRVSAYKAINIMSMGDYEYILETYGIEDIEQQMNDNMFSARIDNW</sequence>
<evidence type="ECO:0000313" key="1">
    <source>
        <dbReference type="EMBL" id="RGY08211.1"/>
    </source>
</evidence>
<proteinExistence type="predicted"/>
<organism evidence="1 2">
    <name type="scientific">Odoribacter splanchnicus</name>
    <dbReference type="NCBI Taxonomy" id="28118"/>
    <lineage>
        <taxon>Bacteria</taxon>
        <taxon>Pseudomonadati</taxon>
        <taxon>Bacteroidota</taxon>
        <taxon>Bacteroidia</taxon>
        <taxon>Bacteroidales</taxon>
        <taxon>Odoribacteraceae</taxon>
        <taxon>Odoribacter</taxon>
    </lineage>
</organism>
<reference evidence="1 2" key="1">
    <citation type="submission" date="2018-08" db="EMBL/GenBank/DDBJ databases">
        <title>A genome reference for cultivated species of the human gut microbiota.</title>
        <authorList>
            <person name="Zou Y."/>
            <person name="Xue W."/>
            <person name="Luo G."/>
        </authorList>
    </citation>
    <scope>NUCLEOTIDE SEQUENCE [LARGE SCALE GENOMIC DNA]</scope>
    <source>
        <strain evidence="1 2">OF03-11</strain>
    </source>
</reference>
<comment type="caution">
    <text evidence="1">The sequence shown here is derived from an EMBL/GenBank/DDBJ whole genome shotgun (WGS) entry which is preliminary data.</text>
</comment>
<dbReference type="Proteomes" id="UP000284434">
    <property type="component" value="Unassembled WGS sequence"/>
</dbReference>
<accession>A0A413IE42</accession>
<evidence type="ECO:0000313" key="2">
    <source>
        <dbReference type="Proteomes" id="UP000284434"/>
    </source>
</evidence>
<dbReference type="AlphaFoldDB" id="A0A413IE42"/>
<gene>
    <name evidence="1" type="ORF">DXA53_06075</name>
</gene>
<dbReference type="EMBL" id="QSCO01000006">
    <property type="protein sequence ID" value="RGY08211.1"/>
    <property type="molecule type" value="Genomic_DNA"/>
</dbReference>